<keyword evidence="8" id="KW-0963">Cytoplasm</keyword>
<feature type="binding site" evidence="8">
    <location>
        <position position="134"/>
    </location>
    <ligand>
        <name>tRNA</name>
        <dbReference type="ChEBI" id="CHEBI:17843"/>
    </ligand>
</feature>
<name>A0AA43XMH4_9CLOT</name>
<evidence type="ECO:0000256" key="1">
    <source>
        <dbReference type="ARBA" id="ARBA00013260"/>
    </source>
</evidence>
<keyword evidence="12" id="KW-1185">Reference proteome</keyword>
<proteinExistence type="inferred from homology"/>
<dbReference type="PANTHER" id="PTHR17224:SF1">
    <property type="entry name" value="PEPTIDYL-TRNA HYDROLASE"/>
    <property type="match status" value="1"/>
</dbReference>
<evidence type="ECO:0000256" key="3">
    <source>
        <dbReference type="ARBA" id="ARBA00022801"/>
    </source>
</evidence>
<dbReference type="InterPro" id="IPR018171">
    <property type="entry name" value="Pept_tRNA_hydro_CS"/>
</dbReference>
<feature type="binding site" evidence="8">
    <location>
        <position position="36"/>
    </location>
    <ligand>
        <name>tRNA</name>
        <dbReference type="ChEBI" id="CHEBI:17843"/>
    </ligand>
</feature>
<feature type="active site" description="Proton acceptor" evidence="8">
    <location>
        <position position="41"/>
    </location>
</feature>
<comment type="subcellular location">
    <subcellularLocation>
        <location evidence="8">Cytoplasm</location>
    </subcellularLocation>
</comment>
<dbReference type="GO" id="GO:0006515">
    <property type="term" value="P:protein quality control for misfolded or incompletely synthesized proteins"/>
    <property type="evidence" value="ECO:0007669"/>
    <property type="project" value="UniProtKB-UniRule"/>
</dbReference>
<keyword evidence="2 8" id="KW-0820">tRNA-binding</keyword>
<dbReference type="FunFam" id="3.40.50.1470:FF:000001">
    <property type="entry name" value="Peptidyl-tRNA hydrolase"/>
    <property type="match status" value="1"/>
</dbReference>
<comment type="function">
    <text evidence="8">Hydrolyzes ribosome-free peptidyl-tRNAs (with 1 or more amino acids incorporated), which drop off the ribosome during protein synthesis, or as a result of ribosome stalling.</text>
</comment>
<keyword evidence="4 8" id="KW-0694">RNA-binding</keyword>
<evidence type="ECO:0000256" key="2">
    <source>
        <dbReference type="ARBA" id="ARBA00022555"/>
    </source>
</evidence>
<evidence type="ECO:0000256" key="10">
    <source>
        <dbReference type="RuleBase" id="RU004320"/>
    </source>
</evidence>
<dbReference type="GO" id="GO:0005737">
    <property type="term" value="C:cytoplasm"/>
    <property type="evidence" value="ECO:0007669"/>
    <property type="project" value="UniProtKB-SubCell"/>
</dbReference>
<dbReference type="PANTHER" id="PTHR17224">
    <property type="entry name" value="PEPTIDYL-TRNA HYDROLASE"/>
    <property type="match status" value="1"/>
</dbReference>
<dbReference type="InterPro" id="IPR001328">
    <property type="entry name" value="Pept_tRNA_hydro"/>
</dbReference>
<evidence type="ECO:0000256" key="9">
    <source>
        <dbReference type="RuleBase" id="RU000673"/>
    </source>
</evidence>
<feature type="site" description="Discriminates between blocked and unblocked aminoacyl-tRNA" evidence="8">
    <location>
        <position position="31"/>
    </location>
</feature>
<dbReference type="GO" id="GO:0072344">
    <property type="term" value="P:rescue of stalled ribosome"/>
    <property type="evidence" value="ECO:0007669"/>
    <property type="project" value="UniProtKB-UniRule"/>
</dbReference>
<feature type="binding site" evidence="8">
    <location>
        <position position="88"/>
    </location>
    <ligand>
        <name>tRNA</name>
        <dbReference type="ChEBI" id="CHEBI:17843"/>
    </ligand>
</feature>
<accession>A0AA43XMH4</accession>
<dbReference type="Gene3D" id="3.40.50.1470">
    <property type="entry name" value="Peptidyl-tRNA hydrolase"/>
    <property type="match status" value="1"/>
</dbReference>
<dbReference type="Pfam" id="PF01195">
    <property type="entry name" value="Pept_tRNA_hydro"/>
    <property type="match status" value="1"/>
</dbReference>
<feature type="site" description="Stabilizes the basic form of H active site to accept a proton" evidence="8">
    <location>
        <position position="113"/>
    </location>
</feature>
<keyword evidence="3 8" id="KW-0378">Hydrolase</keyword>
<dbReference type="InterPro" id="IPR036416">
    <property type="entry name" value="Pept_tRNA_hydro_sf"/>
</dbReference>
<dbReference type="SUPFAM" id="SSF53178">
    <property type="entry name" value="Peptidyl-tRNA hydrolase-like"/>
    <property type="match status" value="1"/>
</dbReference>
<comment type="function">
    <text evidence="8">Catalyzes the release of premature peptidyl moieties from peptidyl-tRNA molecules trapped in stalled 50S ribosomal subunits, and thus maintains levels of free tRNAs and 50S ribosomes.</text>
</comment>
<feature type="binding site" evidence="8">
    <location>
        <position position="86"/>
    </location>
    <ligand>
        <name>tRNA</name>
        <dbReference type="ChEBI" id="CHEBI:17843"/>
    </ligand>
</feature>
<evidence type="ECO:0000256" key="8">
    <source>
        <dbReference type="HAMAP-Rule" id="MF_00083"/>
    </source>
</evidence>
<dbReference type="HAMAP" id="MF_00083">
    <property type="entry name" value="Pept_tRNA_hydro_bact"/>
    <property type="match status" value="1"/>
</dbReference>
<organism evidence="11 12">
    <name type="scientific">Isachenkonia alkalipeptolytica</name>
    <dbReference type="NCBI Taxonomy" id="2565777"/>
    <lineage>
        <taxon>Bacteria</taxon>
        <taxon>Bacillati</taxon>
        <taxon>Bacillota</taxon>
        <taxon>Clostridia</taxon>
        <taxon>Eubacteriales</taxon>
        <taxon>Clostridiaceae</taxon>
        <taxon>Isachenkonia</taxon>
    </lineage>
</organism>
<dbReference type="AlphaFoldDB" id="A0AA43XMH4"/>
<dbReference type="EMBL" id="SUMG01000016">
    <property type="protein sequence ID" value="NBG89059.1"/>
    <property type="molecule type" value="Genomic_DNA"/>
</dbReference>
<comment type="caution">
    <text evidence="11">The sequence shown here is derived from an EMBL/GenBank/DDBJ whole genome shotgun (WGS) entry which is preliminary data.</text>
</comment>
<gene>
    <name evidence="8" type="primary">pth</name>
    <name evidence="11" type="ORF">ISALK_11220</name>
</gene>
<comment type="catalytic activity">
    <reaction evidence="6 8 9">
        <text>an N-acyl-L-alpha-aminoacyl-tRNA + H2O = an N-acyl-L-amino acid + a tRNA + H(+)</text>
        <dbReference type="Rhea" id="RHEA:54448"/>
        <dbReference type="Rhea" id="RHEA-COMP:10123"/>
        <dbReference type="Rhea" id="RHEA-COMP:13883"/>
        <dbReference type="ChEBI" id="CHEBI:15377"/>
        <dbReference type="ChEBI" id="CHEBI:15378"/>
        <dbReference type="ChEBI" id="CHEBI:59874"/>
        <dbReference type="ChEBI" id="CHEBI:78442"/>
        <dbReference type="ChEBI" id="CHEBI:138191"/>
        <dbReference type="EC" id="3.1.1.29"/>
    </reaction>
</comment>
<evidence type="ECO:0000256" key="7">
    <source>
        <dbReference type="ARBA" id="ARBA00050038"/>
    </source>
</evidence>
<dbReference type="EC" id="3.1.1.29" evidence="1 8"/>
<dbReference type="GO" id="GO:0004045">
    <property type="term" value="F:peptidyl-tRNA hydrolase activity"/>
    <property type="evidence" value="ECO:0007669"/>
    <property type="project" value="UniProtKB-UniRule"/>
</dbReference>
<comment type="similarity">
    <text evidence="5 8 10">Belongs to the PTH family.</text>
</comment>
<protein>
    <recommendedName>
        <fullName evidence="7 8">Peptidyl-tRNA hydrolase</fullName>
        <shortName evidence="8">Pth</shortName>
        <ecNumber evidence="1 8">3.1.1.29</ecNumber>
    </recommendedName>
</protein>
<evidence type="ECO:0000256" key="4">
    <source>
        <dbReference type="ARBA" id="ARBA00022884"/>
    </source>
</evidence>
<evidence type="ECO:0000256" key="6">
    <source>
        <dbReference type="ARBA" id="ARBA00048707"/>
    </source>
</evidence>
<comment type="subunit">
    <text evidence="8">Monomer.</text>
</comment>
<evidence type="ECO:0000313" key="12">
    <source>
        <dbReference type="Proteomes" id="UP000449710"/>
    </source>
</evidence>
<sequence length="207" mass="22926">MELFRKIEKEKEKPEAPAQGSETYVIVGLGNPGKKYATTRHNVGFLALDTLAMESDIKITKIKYKALIGEGRIGGKKVVLVKPQTYMNKSGESVQELLNFYKIPLDNLVVIYDDIDLDPGRLRIRKKGSGGSHNGMRSIIRLLGDDGFPRIRIGVGRPERQDLASFVLSPFAEEEKRDVAETIEKASMAAKTIVSEGLDIAMNTYNG</sequence>
<dbReference type="PROSITE" id="PS01195">
    <property type="entry name" value="PEPT_TRNA_HYDROL_1"/>
    <property type="match status" value="1"/>
</dbReference>
<dbReference type="GO" id="GO:0000049">
    <property type="term" value="F:tRNA binding"/>
    <property type="evidence" value="ECO:0007669"/>
    <property type="project" value="UniProtKB-UniRule"/>
</dbReference>
<dbReference type="NCBIfam" id="TIGR00447">
    <property type="entry name" value="pth"/>
    <property type="match status" value="1"/>
</dbReference>
<evidence type="ECO:0000313" key="11">
    <source>
        <dbReference type="EMBL" id="NBG89059.1"/>
    </source>
</evidence>
<evidence type="ECO:0000256" key="5">
    <source>
        <dbReference type="ARBA" id="ARBA00038063"/>
    </source>
</evidence>
<dbReference type="CDD" id="cd00462">
    <property type="entry name" value="PTH"/>
    <property type="match status" value="1"/>
</dbReference>
<dbReference type="Proteomes" id="UP000449710">
    <property type="component" value="Unassembled WGS sequence"/>
</dbReference>
<reference evidence="11 12" key="1">
    <citation type="submission" date="2019-04" db="EMBL/GenBank/DDBJ databases">
        <title>Isachenkonia alkalipeptolytica gen. nov. sp. nov. a new anaerobic, alkiliphilic organothrophic bacterium capable to reduce synthesized ferrihydrite isolated from a soda lake.</title>
        <authorList>
            <person name="Toshchakov S.V."/>
            <person name="Zavarzina D.G."/>
            <person name="Zhilina T.N."/>
            <person name="Kostrikina N.A."/>
            <person name="Kublanov I.V."/>
        </authorList>
    </citation>
    <scope>NUCLEOTIDE SEQUENCE [LARGE SCALE GENOMIC DNA]</scope>
    <source>
        <strain evidence="11 12">Z-1701</strain>
    </source>
</reference>
<dbReference type="PROSITE" id="PS01196">
    <property type="entry name" value="PEPT_TRNA_HYDROL_2"/>
    <property type="match status" value="1"/>
</dbReference>